<dbReference type="Gene3D" id="3.80.10.10">
    <property type="entry name" value="Ribonuclease Inhibitor"/>
    <property type="match status" value="1"/>
</dbReference>
<dbReference type="EMBL" id="JACAZI010000007">
    <property type="protein sequence ID" value="KAF7355808.1"/>
    <property type="molecule type" value="Genomic_DNA"/>
</dbReference>
<dbReference type="AlphaFoldDB" id="A0A8H6Y9R3"/>
<protein>
    <submittedName>
        <fullName evidence="1">Uncharacterized protein</fullName>
    </submittedName>
</protein>
<proteinExistence type="predicted"/>
<dbReference type="SUPFAM" id="SSF52047">
    <property type="entry name" value="RNI-like"/>
    <property type="match status" value="1"/>
</dbReference>
<organism evidence="1 2">
    <name type="scientific">Mycena venus</name>
    <dbReference type="NCBI Taxonomy" id="2733690"/>
    <lineage>
        <taxon>Eukaryota</taxon>
        <taxon>Fungi</taxon>
        <taxon>Dikarya</taxon>
        <taxon>Basidiomycota</taxon>
        <taxon>Agaricomycotina</taxon>
        <taxon>Agaricomycetes</taxon>
        <taxon>Agaricomycetidae</taxon>
        <taxon>Agaricales</taxon>
        <taxon>Marasmiineae</taxon>
        <taxon>Mycenaceae</taxon>
        <taxon>Mycena</taxon>
    </lineage>
</organism>
<evidence type="ECO:0000313" key="1">
    <source>
        <dbReference type="EMBL" id="KAF7355808.1"/>
    </source>
</evidence>
<name>A0A8H6Y9R3_9AGAR</name>
<dbReference type="InterPro" id="IPR032675">
    <property type="entry name" value="LRR_dom_sf"/>
</dbReference>
<keyword evidence="2" id="KW-1185">Reference proteome</keyword>
<reference evidence="1" key="1">
    <citation type="submission" date="2020-05" db="EMBL/GenBank/DDBJ databases">
        <title>Mycena genomes resolve the evolution of fungal bioluminescence.</title>
        <authorList>
            <person name="Tsai I.J."/>
        </authorList>
    </citation>
    <scope>NUCLEOTIDE SEQUENCE</scope>
    <source>
        <strain evidence="1">CCC161011</strain>
    </source>
</reference>
<gene>
    <name evidence="1" type="ORF">MVEN_00909000</name>
</gene>
<sequence>MENRGYPEWINNVVLNALPSFSNLKDLSLSGLGQAFMSGTGLTGFDQLGNLQKLRLSGLDCVRDKLSDVSLNISKAVSRSPQLTTLDLSAPGADFSPIWNILRTENIHITDFTTSSVTHEMFRYFSSYSRLKRLRTLVYLSCIASEEGKWGFNPSNSGVLSHMPRLETLNTSVKMADLRQNGETVELLLDAIPNLPSLASIYFSPSRIRVSRTVHSSAFDAHYTEYSQRIQKIMRAYRSAVPLHLVVSQGRGGSNRNTNPMRKVSGGVMRRFLSPIRG</sequence>
<evidence type="ECO:0000313" key="2">
    <source>
        <dbReference type="Proteomes" id="UP000620124"/>
    </source>
</evidence>
<dbReference type="Proteomes" id="UP000620124">
    <property type="component" value="Unassembled WGS sequence"/>
</dbReference>
<comment type="caution">
    <text evidence="1">The sequence shown here is derived from an EMBL/GenBank/DDBJ whole genome shotgun (WGS) entry which is preliminary data.</text>
</comment>
<accession>A0A8H6Y9R3</accession>